<gene>
    <name evidence="1" type="ORF">R38712_02105</name>
</gene>
<accession>A0ABM9IN29</accession>
<dbReference type="InterPro" id="IPR011013">
    <property type="entry name" value="Gal_mutarotase_sf_dom"/>
</dbReference>
<dbReference type="Gene3D" id="2.70.98.10">
    <property type="match status" value="1"/>
</dbReference>
<dbReference type="SUPFAM" id="SSF74650">
    <property type="entry name" value="Galactose mutarotase-like"/>
    <property type="match status" value="1"/>
</dbReference>
<dbReference type="InterPro" id="IPR014718">
    <property type="entry name" value="GH-type_carb-bd"/>
</dbReference>
<protein>
    <recommendedName>
        <fullName evidence="3">Aldose epimerase</fullName>
    </recommendedName>
</protein>
<dbReference type="Proteomes" id="UP001189303">
    <property type="component" value="Unassembled WGS sequence"/>
</dbReference>
<evidence type="ECO:0000313" key="1">
    <source>
        <dbReference type="EMBL" id="CAJ0723717.1"/>
    </source>
</evidence>
<dbReference type="PANTHER" id="PTHR11122:SF13">
    <property type="entry name" value="GLUCOSE-6-PHOSPHATE 1-EPIMERASE"/>
    <property type="match status" value="1"/>
</dbReference>
<evidence type="ECO:0000313" key="2">
    <source>
        <dbReference type="Proteomes" id="UP001189303"/>
    </source>
</evidence>
<dbReference type="PANTHER" id="PTHR11122">
    <property type="entry name" value="APOSPORY-ASSOCIATED PROTEIN C-RELATED"/>
    <property type="match status" value="1"/>
</dbReference>
<dbReference type="Pfam" id="PF01263">
    <property type="entry name" value="Aldose_epim"/>
    <property type="match status" value="1"/>
</dbReference>
<evidence type="ECO:0008006" key="3">
    <source>
        <dbReference type="Google" id="ProtNLM"/>
    </source>
</evidence>
<reference evidence="1 2" key="1">
    <citation type="submission" date="2023-07" db="EMBL/GenBank/DDBJ databases">
        <authorList>
            <person name="Peeters C."/>
        </authorList>
    </citation>
    <scope>NUCLEOTIDE SEQUENCE [LARGE SCALE GENOMIC DNA]</scope>
    <source>
        <strain evidence="1 2">R-38712</strain>
    </source>
</reference>
<keyword evidence="2" id="KW-1185">Reference proteome</keyword>
<proteinExistence type="predicted"/>
<sequence>MPTSHLALPMHDLPTASFQDRTLIRIGEPHAEGSMLLLAPEAGGRLVRWRHRGEDILFWPEPADWTNPAKVRGGNPLLFPFIGRHFVDGEVGRWRDARGQLHELPQHGFARDLPFEVEDASDAHIVLLLRDSPQTRQGYPFAFEFRATYRLIHDGLEATFSVKHLDEGDTHATMPFYAGHHFYLALPHALRGATELLMLPSRLSRQLADGSLDRPEPGRGNYQLDDPALQDRYHLLDEAGAATLVIPPHPEAPLGRRIRFEVDGAPVPWHAITTWTENATSDFYCVEPWMGLPNAIHHGEGLHLLAPGEARQATCRLRIAR</sequence>
<comment type="caution">
    <text evidence="1">The sequence shown here is derived from an EMBL/GenBank/DDBJ whole genome shotgun (WGS) entry which is preliminary data.</text>
</comment>
<dbReference type="InterPro" id="IPR008183">
    <property type="entry name" value="Aldose_1/G6P_1-epimerase"/>
</dbReference>
<dbReference type="EMBL" id="CATWFT010000005">
    <property type="protein sequence ID" value="CAJ0723717.1"/>
    <property type="molecule type" value="Genomic_DNA"/>
</dbReference>
<organism evidence="1 2">
    <name type="scientific">Ralstonia pickettii</name>
    <name type="common">Burkholderia pickettii</name>
    <dbReference type="NCBI Taxonomy" id="329"/>
    <lineage>
        <taxon>Bacteria</taxon>
        <taxon>Pseudomonadati</taxon>
        <taxon>Pseudomonadota</taxon>
        <taxon>Betaproteobacteria</taxon>
        <taxon>Burkholderiales</taxon>
        <taxon>Burkholderiaceae</taxon>
        <taxon>Ralstonia</taxon>
    </lineage>
</organism>
<name>A0ABM9IN29_RALPI</name>